<accession>A0A7S9QAU4</accession>
<evidence type="ECO:0000313" key="2">
    <source>
        <dbReference type="Proteomes" id="UP000594430"/>
    </source>
</evidence>
<organism evidence="1 2">
    <name type="scientific">Pseudomonas fulva</name>
    <dbReference type="NCBI Taxonomy" id="47880"/>
    <lineage>
        <taxon>Bacteria</taxon>
        <taxon>Pseudomonadati</taxon>
        <taxon>Pseudomonadota</taxon>
        <taxon>Gammaproteobacteria</taxon>
        <taxon>Pseudomonadales</taxon>
        <taxon>Pseudomonadaceae</taxon>
        <taxon>Pseudomonas</taxon>
    </lineage>
</organism>
<dbReference type="EMBL" id="CP064946">
    <property type="protein sequence ID" value="QPH51441.1"/>
    <property type="molecule type" value="Genomic_DNA"/>
</dbReference>
<dbReference type="RefSeq" id="WP_181074164.1">
    <property type="nucleotide sequence ID" value="NZ_CP064943.1"/>
</dbReference>
<protein>
    <submittedName>
        <fullName evidence="1">Uncharacterized protein</fullName>
    </submittedName>
</protein>
<gene>
    <name evidence="1" type="ORF">IZU98_07745</name>
</gene>
<sequence>MPAVAQHRLVYGALQRKEVIKRGNIGRGATEVLLMEALHITAQRLLRRTFDVFRPRVHSTLRQVEAFRWGILPPRIPAVAAEYDFLKAKLICGELVRSIDGLAWLRLFPTTL</sequence>
<reference evidence="1 2" key="1">
    <citation type="submission" date="2020-11" db="EMBL/GenBank/DDBJ databases">
        <title>Pseudomonas fulva producing VIM-24.</title>
        <authorList>
            <person name="Liu S."/>
        </authorList>
    </citation>
    <scope>NUCLEOTIDE SEQUENCE [LARGE SCALE GENOMIC DNA]</scope>
    <source>
        <strain evidence="1 2">ZDHY414</strain>
    </source>
</reference>
<proteinExistence type="predicted"/>
<name>A0A7S9QAU4_9PSED</name>
<dbReference type="Proteomes" id="UP000594430">
    <property type="component" value="Chromosome"/>
</dbReference>
<evidence type="ECO:0000313" key="1">
    <source>
        <dbReference type="EMBL" id="QPH51441.1"/>
    </source>
</evidence>
<dbReference type="AlphaFoldDB" id="A0A7S9QAU4"/>